<dbReference type="EMBL" id="AQGS01000831">
    <property type="protein sequence ID" value="EPS36672.1"/>
    <property type="molecule type" value="Genomic_DNA"/>
</dbReference>
<evidence type="ECO:0000313" key="3">
    <source>
        <dbReference type="Proteomes" id="UP000015100"/>
    </source>
</evidence>
<reference evidence="3" key="2">
    <citation type="submission" date="2013-04" db="EMBL/GenBank/DDBJ databases">
        <title>Genomic mechanisms accounting for the adaptation to parasitism in nematode-trapping fungi.</title>
        <authorList>
            <person name="Ahren D.G."/>
        </authorList>
    </citation>
    <scope>NUCLEOTIDE SEQUENCE [LARGE SCALE GENOMIC DNA]</scope>
    <source>
        <strain evidence="3">CBS 200.50</strain>
    </source>
</reference>
<feature type="signal peptide" evidence="1">
    <location>
        <begin position="1"/>
        <end position="19"/>
    </location>
</feature>
<dbReference type="OrthoDB" id="1859733at2759"/>
<dbReference type="PANTHER" id="PTHR35567:SF1">
    <property type="entry name" value="CONSERVED FUNGAL PROTEIN (AFU_ORTHOLOGUE AFUA_1G14230)"/>
    <property type="match status" value="1"/>
</dbReference>
<proteinExistence type="predicted"/>
<dbReference type="eggNOG" id="ENOG502S85Z">
    <property type="taxonomic scope" value="Eukaryota"/>
</dbReference>
<keyword evidence="1" id="KW-0732">Signal</keyword>
<gene>
    <name evidence="2" type="ORF">H072_9768</name>
</gene>
<dbReference type="Pfam" id="PF11937">
    <property type="entry name" value="DUF3455"/>
    <property type="match status" value="1"/>
</dbReference>
<organism evidence="2 3">
    <name type="scientific">Dactylellina haptotyla (strain CBS 200.50)</name>
    <name type="common">Nematode-trapping fungus</name>
    <name type="synonym">Monacrosporium haptotylum</name>
    <dbReference type="NCBI Taxonomy" id="1284197"/>
    <lineage>
        <taxon>Eukaryota</taxon>
        <taxon>Fungi</taxon>
        <taxon>Dikarya</taxon>
        <taxon>Ascomycota</taxon>
        <taxon>Pezizomycotina</taxon>
        <taxon>Orbiliomycetes</taxon>
        <taxon>Orbiliales</taxon>
        <taxon>Orbiliaceae</taxon>
        <taxon>Dactylellina</taxon>
    </lineage>
</organism>
<evidence type="ECO:0008006" key="4">
    <source>
        <dbReference type="Google" id="ProtNLM"/>
    </source>
</evidence>
<accession>S8BN51</accession>
<evidence type="ECO:0000256" key="1">
    <source>
        <dbReference type="SAM" id="SignalP"/>
    </source>
</evidence>
<dbReference type="Proteomes" id="UP000015100">
    <property type="component" value="Unassembled WGS sequence"/>
</dbReference>
<dbReference type="PANTHER" id="PTHR35567">
    <property type="entry name" value="MALATE DEHYDROGENASE (AFU_ORTHOLOGUE AFUA_2G13800)"/>
    <property type="match status" value="1"/>
</dbReference>
<reference evidence="2 3" key="1">
    <citation type="journal article" date="2013" name="PLoS Genet.">
        <title>Genomic mechanisms accounting for the adaptation to parasitism in nematode-trapping fungi.</title>
        <authorList>
            <person name="Meerupati T."/>
            <person name="Andersson K.M."/>
            <person name="Friman E."/>
            <person name="Kumar D."/>
            <person name="Tunlid A."/>
            <person name="Ahren D."/>
        </authorList>
    </citation>
    <scope>NUCLEOTIDE SEQUENCE [LARGE SCALE GENOMIC DNA]</scope>
    <source>
        <strain evidence="2 3">CBS 200.50</strain>
    </source>
</reference>
<sequence length="237" mass="24999">MHFTNLFTVALLGASAVLAAPTAFSKMTNCNVSGIKLADRKVLITDPNNSTNALPPPTTAEGKLFKIALGVGTQNFSCAAAGSDPVSNGAYAILYDFSCIFLANEDAAKTLGDLAAQMKPDALNIFMKMTQNMLNVQYPIGKHFFKGDFTTPAFEFIDGQKFYGGVAGKVPAPAGSYAGQNGLGAVPSLKLTPKAGMGSTITTVYRIHTAGGVGPAKCDRPGIKQFPYSAEYWFYKA</sequence>
<dbReference type="InterPro" id="IPR021851">
    <property type="entry name" value="DUF3455"/>
</dbReference>
<comment type="caution">
    <text evidence="2">The sequence shown here is derived from an EMBL/GenBank/DDBJ whole genome shotgun (WGS) entry which is preliminary data.</text>
</comment>
<keyword evidence="3" id="KW-1185">Reference proteome</keyword>
<dbReference type="OMA" id="YGRVECA"/>
<dbReference type="HOGENOM" id="CLU_067863_3_1_1"/>
<name>S8BN51_DACHA</name>
<protein>
    <recommendedName>
        <fullName evidence="4">Malate dehydrogenase</fullName>
    </recommendedName>
</protein>
<feature type="chain" id="PRO_5004561462" description="Malate dehydrogenase" evidence="1">
    <location>
        <begin position="20"/>
        <end position="237"/>
    </location>
</feature>
<dbReference type="AlphaFoldDB" id="S8BN51"/>
<evidence type="ECO:0000313" key="2">
    <source>
        <dbReference type="EMBL" id="EPS36672.1"/>
    </source>
</evidence>